<dbReference type="PANTHER" id="PTHR15245">
    <property type="entry name" value="SYMPLEKIN-RELATED"/>
    <property type="match status" value="1"/>
</dbReference>
<accession>A0ABD0K0I7</accession>
<sequence length="1121" mass="125640">MAGAGASAGVPPKRLSTAAQFFAEDDQDAETPGDNAPKTTYDRVVELLNQASLLGNDTDKISNLRQVQELIIHKDPDLLDNFLDEMIAFQNDRSVDVKKCIIGFMEEACKKDAECLIRVIPCIAHLMQDENVNVQKKVILCFAGLYRCALQWVSKAKTVSPEMSTIWDQVNHIKSTLAELIDSDNDGIRTHVVKFLEGLTLTLSKKTAASEVPKKQEKEISLDQVVENGRLIRLKKLEEEGQQHFLTLVQFQGSPHISSINLMTVMGALTNIAKQRPGFFDQVVQSFEALHVNLPPTLAKSQVSSVRKNLKMQMLALLRHSMSADFINKALPKDESRKRKLEEPGTSSKKAKIEPLPEVDDDIDDDIGMTPWVDRSKKHTPTATQRQTAIDVTAEDLLPRLTVQHVADLVLLSMVMLPDSMPAQFQSTYTPIAAAGTDSQIKHISRLLATQLTMAGMGKGVGELKLQAMKKSEEPADGSSPAYDDGGTSPKQLIQTVVGGTTAQEDEERADQLKKAEFPAPVQAPPPRKGLRQFKLETVTKPLHMDDLDNMTLHIFKRILHSEKMSAANHIHGARTKILACLTSQFGGPLKDMMEDHIFSDLRSRYDLAFSWLYQEYSNCQGFSSSASTTKTVDFASYDECLTRLLKTLSEMPDQKDGLFHRLILEAPIITTNAMQIIRKYCSNEEHTEAGMNTLRDLIVMRPKNRLDFLDLMLTFTASEKAEIRNPAILTTQKLYENPQLRHSIEVYAVKQLKQLLTEKPEADVKRFPGAPGEPDGWTDEGIKAHLYLYLGLLPNNHALIHELANIYTATSADIKRTILRVLEGPVKGMGMDSPELLTLVENCPKGSETLVMRVIHILTDKAVPSPELVERIRDLYHKRVPDVRFLIPVLNGLSKKEVISALPKLIKLNPMVVKEVFNRLMGAHITANASYVSPLTPDELLVALHNIDPNKCDMKTIIKAANLCFSERTIYTQEVLAIVMQRLMDQTPLPTLLMRTVIQSLSMYPRLIGFVLNILQRLIIKQVWNQKKVWEGFIKCCQRTKPQSFQVLLQLPPAQLTNVFQVSPDLRMPLLQHVQSFTPHQLAHIPPEIMTVLETEPEPERAETPMEQAPVARQVSCTFV</sequence>
<evidence type="ECO:0000256" key="2">
    <source>
        <dbReference type="ARBA" id="ARBA00022664"/>
    </source>
</evidence>
<dbReference type="Proteomes" id="UP001519460">
    <property type="component" value="Unassembled WGS sequence"/>
</dbReference>
<feature type="region of interest" description="Disordered" evidence="4">
    <location>
        <begin position="335"/>
        <end position="360"/>
    </location>
</feature>
<dbReference type="Pfam" id="PF11935">
    <property type="entry name" value="SYMPK_PTA1_N"/>
    <property type="match status" value="1"/>
</dbReference>
<evidence type="ECO:0000256" key="1">
    <source>
        <dbReference type="ARBA" id="ARBA00004123"/>
    </source>
</evidence>
<dbReference type="InterPro" id="IPR021850">
    <property type="entry name" value="Symplekin/Pta1"/>
</dbReference>
<dbReference type="InterPro" id="IPR011989">
    <property type="entry name" value="ARM-like"/>
</dbReference>
<dbReference type="PANTHER" id="PTHR15245:SF20">
    <property type="entry name" value="SYMPLEKIN"/>
    <property type="match status" value="1"/>
</dbReference>
<evidence type="ECO:0000259" key="5">
    <source>
        <dbReference type="Pfam" id="PF11935"/>
    </source>
</evidence>
<dbReference type="EMBL" id="JACVVK020000283">
    <property type="protein sequence ID" value="KAK7480355.1"/>
    <property type="molecule type" value="Genomic_DNA"/>
</dbReference>
<keyword evidence="3" id="KW-0539">Nucleus</keyword>
<comment type="caution">
    <text evidence="7">The sequence shown here is derived from an EMBL/GenBank/DDBJ whole genome shotgun (WGS) entry which is preliminary data.</text>
</comment>
<evidence type="ECO:0000259" key="6">
    <source>
        <dbReference type="Pfam" id="PF12295"/>
    </source>
</evidence>
<dbReference type="SUPFAM" id="SSF48371">
    <property type="entry name" value="ARM repeat"/>
    <property type="match status" value="1"/>
</dbReference>
<feature type="region of interest" description="Disordered" evidence="4">
    <location>
        <begin position="17"/>
        <end position="37"/>
    </location>
</feature>
<dbReference type="InterPro" id="IPR016024">
    <property type="entry name" value="ARM-type_fold"/>
</dbReference>
<reference evidence="7 8" key="1">
    <citation type="journal article" date="2023" name="Sci. Data">
        <title>Genome assembly of the Korean intertidal mud-creeper Batillaria attramentaria.</title>
        <authorList>
            <person name="Patra A.K."/>
            <person name="Ho P.T."/>
            <person name="Jun S."/>
            <person name="Lee S.J."/>
            <person name="Kim Y."/>
            <person name="Won Y.J."/>
        </authorList>
    </citation>
    <scope>NUCLEOTIDE SEQUENCE [LARGE SCALE GENOMIC DNA]</scope>
    <source>
        <strain evidence="7">Wonlab-2016</strain>
    </source>
</reference>
<evidence type="ECO:0000256" key="3">
    <source>
        <dbReference type="ARBA" id="ARBA00023242"/>
    </source>
</evidence>
<dbReference type="Pfam" id="PF12295">
    <property type="entry name" value="Symplekin_C"/>
    <property type="match status" value="1"/>
</dbReference>
<name>A0ABD0K0I7_9CAEN</name>
<evidence type="ECO:0000313" key="8">
    <source>
        <dbReference type="Proteomes" id="UP001519460"/>
    </source>
</evidence>
<dbReference type="GO" id="GO:0006397">
    <property type="term" value="P:mRNA processing"/>
    <property type="evidence" value="ECO:0007669"/>
    <property type="project" value="UniProtKB-KW"/>
</dbReference>
<proteinExistence type="predicted"/>
<comment type="subcellular location">
    <subcellularLocation>
        <location evidence="1">Nucleus</location>
    </subcellularLocation>
</comment>
<feature type="domain" description="Symplekin/Pta1 N-terminal" evidence="5">
    <location>
        <begin position="132"/>
        <end position="341"/>
    </location>
</feature>
<protein>
    <recommendedName>
        <fullName evidence="9">Symplekin</fullName>
    </recommendedName>
</protein>
<dbReference type="AlphaFoldDB" id="A0ABD0K0I7"/>
<feature type="domain" description="Symplekin C-terminal" evidence="6">
    <location>
        <begin position="883"/>
        <end position="1062"/>
    </location>
</feature>
<dbReference type="InterPro" id="IPR022075">
    <property type="entry name" value="Symplekin_C"/>
</dbReference>
<evidence type="ECO:0000256" key="4">
    <source>
        <dbReference type="SAM" id="MobiDB-lite"/>
    </source>
</evidence>
<organism evidence="7 8">
    <name type="scientific">Batillaria attramentaria</name>
    <dbReference type="NCBI Taxonomy" id="370345"/>
    <lineage>
        <taxon>Eukaryota</taxon>
        <taxon>Metazoa</taxon>
        <taxon>Spiralia</taxon>
        <taxon>Lophotrochozoa</taxon>
        <taxon>Mollusca</taxon>
        <taxon>Gastropoda</taxon>
        <taxon>Caenogastropoda</taxon>
        <taxon>Sorbeoconcha</taxon>
        <taxon>Cerithioidea</taxon>
        <taxon>Batillariidae</taxon>
        <taxon>Batillaria</taxon>
    </lineage>
</organism>
<dbReference type="GO" id="GO:0005634">
    <property type="term" value="C:nucleus"/>
    <property type="evidence" value="ECO:0007669"/>
    <property type="project" value="UniProtKB-SubCell"/>
</dbReference>
<feature type="region of interest" description="Disordered" evidence="4">
    <location>
        <begin position="469"/>
        <end position="492"/>
    </location>
</feature>
<evidence type="ECO:0008006" key="9">
    <source>
        <dbReference type="Google" id="ProtNLM"/>
    </source>
</evidence>
<keyword evidence="2" id="KW-0507">mRNA processing</keyword>
<evidence type="ECO:0000313" key="7">
    <source>
        <dbReference type="EMBL" id="KAK7480355.1"/>
    </source>
</evidence>
<keyword evidence="8" id="KW-1185">Reference proteome</keyword>
<dbReference type="InterPro" id="IPR032460">
    <property type="entry name" value="Symplekin/Pta1_N"/>
</dbReference>
<gene>
    <name evidence="7" type="ORF">BaRGS_00028402</name>
</gene>
<dbReference type="Gene3D" id="1.25.10.10">
    <property type="entry name" value="Leucine-rich Repeat Variant"/>
    <property type="match status" value="1"/>
</dbReference>